<evidence type="ECO:0000313" key="11">
    <source>
        <dbReference type="Proteomes" id="UP000678393"/>
    </source>
</evidence>
<evidence type="ECO:0000313" key="10">
    <source>
        <dbReference type="EMBL" id="CAG5131116.1"/>
    </source>
</evidence>
<evidence type="ECO:0000256" key="7">
    <source>
        <dbReference type="ARBA" id="ARBA00023002"/>
    </source>
</evidence>
<evidence type="ECO:0000256" key="8">
    <source>
        <dbReference type="ARBA" id="ARBA00023004"/>
    </source>
</evidence>
<dbReference type="InterPro" id="IPR006620">
    <property type="entry name" value="Pro_4_hyd_alph"/>
</dbReference>
<name>A0A8S3ZW25_9EUPU</name>
<proteinExistence type="predicted"/>
<reference evidence="10" key="1">
    <citation type="submission" date="2021-04" db="EMBL/GenBank/DDBJ databases">
        <authorList>
            <consortium name="Molecular Ecology Group"/>
        </authorList>
    </citation>
    <scope>NUCLEOTIDE SEQUENCE</scope>
</reference>
<dbReference type="InterPro" id="IPR044862">
    <property type="entry name" value="Pro_4_hyd_alph_FE2OG_OXY"/>
</dbReference>
<dbReference type="Pfam" id="PF13640">
    <property type="entry name" value="2OG-FeII_Oxy_3"/>
    <property type="match status" value="1"/>
</dbReference>
<dbReference type="GO" id="GO:0005506">
    <property type="term" value="F:iron ion binding"/>
    <property type="evidence" value="ECO:0007669"/>
    <property type="project" value="InterPro"/>
</dbReference>
<evidence type="ECO:0000256" key="5">
    <source>
        <dbReference type="ARBA" id="ARBA00022737"/>
    </source>
</evidence>
<evidence type="ECO:0000256" key="2">
    <source>
        <dbReference type="ARBA" id="ARBA00001962"/>
    </source>
</evidence>
<dbReference type="Gene3D" id="2.60.120.620">
    <property type="entry name" value="q2cbj1_9rhob like domain"/>
    <property type="match status" value="1"/>
</dbReference>
<dbReference type="Proteomes" id="UP000678393">
    <property type="component" value="Unassembled WGS sequence"/>
</dbReference>
<organism evidence="10 11">
    <name type="scientific">Candidula unifasciata</name>
    <dbReference type="NCBI Taxonomy" id="100452"/>
    <lineage>
        <taxon>Eukaryota</taxon>
        <taxon>Metazoa</taxon>
        <taxon>Spiralia</taxon>
        <taxon>Lophotrochozoa</taxon>
        <taxon>Mollusca</taxon>
        <taxon>Gastropoda</taxon>
        <taxon>Heterobranchia</taxon>
        <taxon>Euthyneura</taxon>
        <taxon>Panpulmonata</taxon>
        <taxon>Eupulmonata</taxon>
        <taxon>Stylommatophora</taxon>
        <taxon>Helicina</taxon>
        <taxon>Helicoidea</taxon>
        <taxon>Geomitridae</taxon>
        <taxon>Candidula</taxon>
    </lineage>
</organism>
<keyword evidence="5" id="KW-0677">Repeat</keyword>
<dbReference type="AlphaFoldDB" id="A0A8S3ZW25"/>
<comment type="cofactor">
    <cofactor evidence="1">
        <name>L-ascorbate</name>
        <dbReference type="ChEBI" id="CHEBI:38290"/>
    </cofactor>
</comment>
<protein>
    <recommendedName>
        <fullName evidence="3">procollagen-proline 3-dioxygenase</fullName>
        <ecNumber evidence="3">1.14.11.7</ecNumber>
    </recommendedName>
</protein>
<feature type="domain" description="Fe2OG dioxygenase" evidence="9">
    <location>
        <begin position="413"/>
        <end position="523"/>
    </location>
</feature>
<dbReference type="InterPro" id="IPR005123">
    <property type="entry name" value="Oxoglu/Fe-dep_dioxygenase_dom"/>
</dbReference>
<dbReference type="GO" id="GO:0031418">
    <property type="term" value="F:L-ascorbic acid binding"/>
    <property type="evidence" value="ECO:0007669"/>
    <property type="project" value="InterPro"/>
</dbReference>
<evidence type="ECO:0000256" key="4">
    <source>
        <dbReference type="ARBA" id="ARBA00022723"/>
    </source>
</evidence>
<dbReference type="PROSITE" id="PS51471">
    <property type="entry name" value="FE2OG_OXY"/>
    <property type="match status" value="1"/>
</dbReference>
<dbReference type="GO" id="GO:0032963">
    <property type="term" value="P:collagen metabolic process"/>
    <property type="evidence" value="ECO:0007669"/>
    <property type="project" value="InterPro"/>
</dbReference>
<feature type="non-terminal residue" evidence="10">
    <location>
        <position position="557"/>
    </location>
</feature>
<dbReference type="EMBL" id="CAJHNH020004480">
    <property type="protein sequence ID" value="CAG5131116.1"/>
    <property type="molecule type" value="Genomic_DNA"/>
</dbReference>
<dbReference type="EC" id="1.14.11.7" evidence="3"/>
<keyword evidence="4" id="KW-0479">Metal-binding</keyword>
<comment type="cofactor">
    <cofactor evidence="2">
        <name>Fe cation</name>
        <dbReference type="ChEBI" id="CHEBI:24875"/>
    </cofactor>
</comment>
<keyword evidence="6" id="KW-0223">Dioxygenase</keyword>
<dbReference type="PANTHER" id="PTHR14049:SF9">
    <property type="entry name" value="PROCOLLAGEN-PROLINE 3-DIOXYGENASE"/>
    <property type="match status" value="1"/>
</dbReference>
<gene>
    <name evidence="10" type="ORF">CUNI_LOCUS16674</name>
</gene>
<keyword evidence="8" id="KW-0408">Iron</keyword>
<dbReference type="PANTHER" id="PTHR14049">
    <property type="entry name" value="LEPRECAN 1"/>
    <property type="match status" value="1"/>
</dbReference>
<sequence>DVKEYANLRKEMQDLMDFLTKNYRWPGESNATDEDSHRAERLYEEETDDWMTKYEKLGVHVIAKSVDLHREGRFVTDGMLKDEQCEELLTLTKDLAVEKVGSQKFDLKIAHQKLEESLDEGYEVTLRLFFRATEIVSQYTQRYRGADHPLYLKNAFIVCWSQPQDAREVHGCYAREDGTCVQFDEKCAGLQSDAYTTVTGLSNADGDFQFLNEWQEVDNSFGVRCGRTVGFNTGDCHTMKVPRKKDHKMCSLVIRFTSDQAVEKEYRDTLALLHAVDALRYARGMKMGNNILKKFEDEGVKIVKTGEELMGKQRFVADGLASDIQCSTLINMVQIMGVVAEESTEGSAKPTFISPHTEHEKYLGITIFRASKLSHRGKISIFGLRTFLELSENSRLLVEKYFNLTKPLYFDYTHLVCRTAVDDSNTNREDLSHPVHADNCILQPDGSCTPDFPAYIHRDYSAVLYLNSDFEGGEFFFAHSNKSEQVSLRPKCGRLVGFHAGEFHGVKAVKSGHRCALALWFTLDPGYKELAHIQARNILKQLEDEQKAEEKLVHEDL</sequence>
<dbReference type="InterPro" id="IPR039575">
    <property type="entry name" value="P3H"/>
</dbReference>
<keyword evidence="11" id="KW-1185">Reference proteome</keyword>
<dbReference type="GO" id="GO:0019797">
    <property type="term" value="F:procollagen-proline 3-dioxygenase activity"/>
    <property type="evidence" value="ECO:0007669"/>
    <property type="project" value="UniProtKB-EC"/>
</dbReference>
<accession>A0A8S3ZW25</accession>
<evidence type="ECO:0000256" key="1">
    <source>
        <dbReference type="ARBA" id="ARBA00001961"/>
    </source>
</evidence>
<dbReference type="OrthoDB" id="8517835at2759"/>
<comment type="caution">
    <text evidence="10">The sequence shown here is derived from an EMBL/GenBank/DDBJ whole genome shotgun (WGS) entry which is preliminary data.</text>
</comment>
<evidence type="ECO:0000256" key="6">
    <source>
        <dbReference type="ARBA" id="ARBA00022964"/>
    </source>
</evidence>
<evidence type="ECO:0000259" key="9">
    <source>
        <dbReference type="PROSITE" id="PS51471"/>
    </source>
</evidence>
<keyword evidence="7" id="KW-0560">Oxidoreductase</keyword>
<evidence type="ECO:0000256" key="3">
    <source>
        <dbReference type="ARBA" id="ARBA00012262"/>
    </source>
</evidence>
<dbReference type="SMART" id="SM00702">
    <property type="entry name" value="P4Hc"/>
    <property type="match status" value="1"/>
</dbReference>